<feature type="domain" description="Replication factor-A protein 1 N-terminal" evidence="10">
    <location>
        <begin position="6"/>
        <end position="107"/>
    </location>
</feature>
<sequence>MAEFTLTAGAIEAMSNPAKASNYVVQPVLQILSIKKLTSNGTTPGDRHRVVISDGVHHYMQALLGTSLAEVAKTDAITRFTVVRVKKFVCSPVVERTIVILMDVDILGTPAGKIGDPKPYEVAPDAGAVAGGAAAGAPTSPAGATNGAAAPVGAAPAAPKVSPYRQYTDAATGAVTSAFGARVASPPRAQQSFPAFDPNKTLEQIVAEGQTPETLPIAYIYNTMPSKFIIRARVTLKHPVREFARKNPGPNNQSGGRVCSIDLKDDSSEIRATAFNEQIDTIINSLEVGKAYYFSKMSVKPANRMYNTLPSDYELTFEKGTQWVPCHDEANLPQVVYNFVRFDGLETLGEQTVDLIGICKSARDVQTITTKQQKSVPKRELTLVDQSQREITVTLWNTQATNFDEQVAVDNRVLAFRKVKLTDFSGVKSASCISSSAMEVEPDMPETQELRAWFDSEGRNQSFQQVTGGAGAYSGGNRDLATFQQINSNHSLGADKAEYARLQGTVTFLKTKFDDKSGSNDGSVGMYYYACGNIKQPIDNGQAAAPNSRQQAQQPSVCGKKLAIGEQCPTCGDVSQRISGCNLTFVADDSTGSQWITAFRDTAQTILGASNKDLTLEHLHELALNGEQEQLDSIYAQALHHPYEMTLRIKQEQSQQGGMRTRYQLVRLAPIDFARDSLRLVRLIQAYN</sequence>
<evidence type="ECO:0000256" key="9">
    <source>
        <dbReference type="SAM" id="MobiDB-lite"/>
    </source>
</evidence>
<dbReference type="GO" id="GO:0008270">
    <property type="term" value="F:zinc ion binding"/>
    <property type="evidence" value="ECO:0007669"/>
    <property type="project" value="UniProtKB-KW"/>
</dbReference>
<dbReference type="InterPro" id="IPR013955">
    <property type="entry name" value="Rep_factor-A_C"/>
</dbReference>
<feature type="compositionally biased region" description="Low complexity" evidence="9">
    <location>
        <begin position="135"/>
        <end position="150"/>
    </location>
</feature>
<protein>
    <submittedName>
        <fullName evidence="13">Replication protein A</fullName>
    </submittedName>
</protein>
<dbReference type="PhylomeDB" id="A0A0D2UA73"/>
<proteinExistence type="inferred from homology"/>
<evidence type="ECO:0000256" key="5">
    <source>
        <dbReference type="ARBA" id="ARBA00022771"/>
    </source>
</evidence>
<evidence type="ECO:0000256" key="1">
    <source>
        <dbReference type="ARBA" id="ARBA00004123"/>
    </source>
</evidence>
<gene>
    <name evidence="13" type="ORF">CAOG_003001</name>
</gene>
<comment type="subcellular location">
    <subcellularLocation>
        <location evidence="1">Nucleus</location>
    </subcellularLocation>
</comment>
<dbReference type="InterPro" id="IPR007199">
    <property type="entry name" value="Rep_factor-A_N"/>
</dbReference>
<accession>A0A0D2UA73</accession>
<keyword evidence="5" id="KW-0863">Zinc-finger</keyword>
<evidence type="ECO:0000313" key="14">
    <source>
        <dbReference type="Proteomes" id="UP000008743"/>
    </source>
</evidence>
<evidence type="ECO:0000259" key="10">
    <source>
        <dbReference type="Pfam" id="PF04057"/>
    </source>
</evidence>
<organism evidence="13 14">
    <name type="scientific">Capsaspora owczarzaki (strain ATCC 30864)</name>
    <dbReference type="NCBI Taxonomy" id="595528"/>
    <lineage>
        <taxon>Eukaryota</taxon>
        <taxon>Filasterea</taxon>
        <taxon>Capsaspora</taxon>
    </lineage>
</organism>
<feature type="domain" description="Replication factor A C-terminal" evidence="11">
    <location>
        <begin position="557"/>
        <end position="679"/>
    </location>
</feature>
<dbReference type="CDD" id="cd04475">
    <property type="entry name" value="RPA1_DBD_B"/>
    <property type="match status" value="1"/>
</dbReference>
<evidence type="ECO:0000256" key="7">
    <source>
        <dbReference type="ARBA" id="ARBA00023125"/>
    </source>
</evidence>
<dbReference type="PANTHER" id="PTHR47165:SF4">
    <property type="entry name" value="OS03G0429900 PROTEIN"/>
    <property type="match status" value="1"/>
</dbReference>
<comment type="similarity">
    <text evidence="2">Belongs to the replication factor A protein 1 family.</text>
</comment>
<reference evidence="14" key="1">
    <citation type="submission" date="2011-02" db="EMBL/GenBank/DDBJ databases">
        <title>The Genome Sequence of Capsaspora owczarzaki ATCC 30864.</title>
        <authorList>
            <person name="Russ C."/>
            <person name="Cuomo C."/>
            <person name="Burger G."/>
            <person name="Gray M.W."/>
            <person name="Holland P.W.H."/>
            <person name="King N."/>
            <person name="Lang F.B.F."/>
            <person name="Roger A.J."/>
            <person name="Ruiz-Trillo I."/>
            <person name="Young S.K."/>
            <person name="Zeng Q."/>
            <person name="Gargeya S."/>
            <person name="Alvarado L."/>
            <person name="Berlin A."/>
            <person name="Chapman S.B."/>
            <person name="Chen Z."/>
            <person name="Freedman E."/>
            <person name="Gellesch M."/>
            <person name="Goldberg J."/>
            <person name="Griggs A."/>
            <person name="Gujja S."/>
            <person name="Heilman E."/>
            <person name="Heiman D."/>
            <person name="Howarth C."/>
            <person name="Mehta T."/>
            <person name="Neiman D."/>
            <person name="Pearson M."/>
            <person name="Roberts A."/>
            <person name="Saif S."/>
            <person name="Shea T."/>
            <person name="Shenoy N."/>
            <person name="Sisk P."/>
            <person name="Stolte C."/>
            <person name="Sykes S."/>
            <person name="White J."/>
            <person name="Yandava C."/>
            <person name="Haas B."/>
            <person name="Nusbaum C."/>
            <person name="Birren B."/>
        </authorList>
    </citation>
    <scope>NUCLEOTIDE SEQUENCE</scope>
    <source>
        <strain evidence="14">ATCC 30864</strain>
    </source>
</reference>
<evidence type="ECO:0000256" key="4">
    <source>
        <dbReference type="ARBA" id="ARBA00022723"/>
    </source>
</evidence>
<dbReference type="InterPro" id="IPR031657">
    <property type="entry name" value="REPA_OB_2"/>
</dbReference>
<dbReference type="Proteomes" id="UP000008743">
    <property type="component" value="Unassembled WGS sequence"/>
</dbReference>
<dbReference type="PANTHER" id="PTHR47165">
    <property type="entry name" value="OS03G0429900 PROTEIN"/>
    <property type="match status" value="1"/>
</dbReference>
<dbReference type="InterPro" id="IPR012340">
    <property type="entry name" value="NA-bd_OB-fold"/>
</dbReference>
<dbReference type="CDD" id="cd04474">
    <property type="entry name" value="RPA1_DBD_A"/>
    <property type="match status" value="1"/>
</dbReference>
<dbReference type="EMBL" id="KE346363">
    <property type="protein sequence ID" value="KJE91956.1"/>
    <property type="molecule type" value="Genomic_DNA"/>
</dbReference>
<keyword evidence="14" id="KW-1185">Reference proteome</keyword>
<evidence type="ECO:0000259" key="11">
    <source>
        <dbReference type="Pfam" id="PF08646"/>
    </source>
</evidence>
<dbReference type="Pfam" id="PF08646">
    <property type="entry name" value="Rep_fac-A_C"/>
    <property type="match status" value="1"/>
</dbReference>
<evidence type="ECO:0000256" key="6">
    <source>
        <dbReference type="ARBA" id="ARBA00022833"/>
    </source>
</evidence>
<dbReference type="GO" id="GO:0003677">
    <property type="term" value="F:DNA binding"/>
    <property type="evidence" value="ECO:0007669"/>
    <property type="project" value="UniProtKB-KW"/>
</dbReference>
<dbReference type="STRING" id="595528.A0A0D2UA73"/>
<evidence type="ECO:0000256" key="3">
    <source>
        <dbReference type="ARBA" id="ARBA00022705"/>
    </source>
</evidence>
<dbReference type="GO" id="GO:0006260">
    <property type="term" value="P:DNA replication"/>
    <property type="evidence" value="ECO:0007669"/>
    <property type="project" value="UniProtKB-KW"/>
</dbReference>
<keyword evidence="3" id="KW-0235">DNA replication</keyword>
<dbReference type="FunFam" id="2.40.50.140:FF:000041">
    <property type="entry name" value="Replication protein A subunit"/>
    <property type="match status" value="1"/>
</dbReference>
<keyword evidence="7" id="KW-0238">DNA-binding</keyword>
<dbReference type="AlphaFoldDB" id="A0A0D2UA73"/>
<keyword evidence="4" id="KW-0479">Metal-binding</keyword>
<dbReference type="FunFam" id="2.40.50.140:FF:000064">
    <property type="entry name" value="Replication protein A subunit"/>
    <property type="match status" value="1"/>
</dbReference>
<keyword evidence="8" id="KW-0539">Nucleus</keyword>
<dbReference type="Pfam" id="PF04057">
    <property type="entry name" value="Rep-A_N"/>
    <property type="match status" value="1"/>
</dbReference>
<dbReference type="SUPFAM" id="SSF50249">
    <property type="entry name" value="Nucleic acid-binding proteins"/>
    <property type="match status" value="4"/>
</dbReference>
<dbReference type="OMA" id="VTITHEI"/>
<keyword evidence="6" id="KW-0862">Zinc</keyword>
<dbReference type="RefSeq" id="XP_004363840.1">
    <property type="nucleotide sequence ID" value="XM_004363783.2"/>
</dbReference>
<evidence type="ECO:0000259" key="12">
    <source>
        <dbReference type="Pfam" id="PF16900"/>
    </source>
</evidence>
<evidence type="ECO:0000256" key="8">
    <source>
        <dbReference type="ARBA" id="ARBA00023242"/>
    </source>
</evidence>
<dbReference type="InParanoid" id="A0A0D2UA73"/>
<dbReference type="GO" id="GO:0005634">
    <property type="term" value="C:nucleus"/>
    <property type="evidence" value="ECO:0007669"/>
    <property type="project" value="UniProtKB-SubCell"/>
</dbReference>
<name>A0A0D2UA73_CAPO3</name>
<dbReference type="CDD" id="cd04477">
    <property type="entry name" value="RPA1N"/>
    <property type="match status" value="1"/>
</dbReference>
<dbReference type="OrthoDB" id="1751331at2759"/>
<dbReference type="FunCoup" id="A0A0D2UA73">
    <property type="interactions" value="639"/>
</dbReference>
<dbReference type="Gene3D" id="2.40.50.140">
    <property type="entry name" value="Nucleic acid-binding proteins"/>
    <property type="match status" value="4"/>
</dbReference>
<feature type="region of interest" description="Disordered" evidence="9">
    <location>
        <begin position="131"/>
        <end position="150"/>
    </location>
</feature>
<dbReference type="Pfam" id="PF16900">
    <property type="entry name" value="REPA_OB_2"/>
    <property type="match status" value="1"/>
</dbReference>
<evidence type="ECO:0000256" key="2">
    <source>
        <dbReference type="ARBA" id="ARBA00005690"/>
    </source>
</evidence>
<dbReference type="eggNOG" id="KOG0851">
    <property type="taxonomic scope" value="Eukaryota"/>
</dbReference>
<evidence type="ECO:0000313" key="13">
    <source>
        <dbReference type="EMBL" id="KJE91956.1"/>
    </source>
</evidence>
<feature type="domain" description="Replication protein A OB" evidence="12">
    <location>
        <begin position="350"/>
        <end position="440"/>
    </location>
</feature>